<protein>
    <submittedName>
        <fullName evidence="2">Uncharacterized protein</fullName>
    </submittedName>
</protein>
<keyword evidence="1" id="KW-0472">Membrane</keyword>
<reference evidence="2 3" key="1">
    <citation type="submission" date="2016-10" db="EMBL/GenBank/DDBJ databases">
        <authorList>
            <person name="de Groot N.N."/>
        </authorList>
    </citation>
    <scope>NUCLEOTIDE SEQUENCE [LARGE SCALE GENOMIC DNA]</scope>
    <source>
        <strain evidence="3">P4B,CCM 7963,CECT 7998,DSM 25260,IBRC-M 10614,KCTC 13821</strain>
    </source>
</reference>
<accession>A0A1G8CND9</accession>
<evidence type="ECO:0000313" key="2">
    <source>
        <dbReference type="EMBL" id="SDH46842.1"/>
    </source>
</evidence>
<feature type="transmembrane region" description="Helical" evidence="1">
    <location>
        <begin position="7"/>
        <end position="24"/>
    </location>
</feature>
<name>A0A1G8CND9_9BACI</name>
<dbReference type="AlphaFoldDB" id="A0A1G8CND9"/>
<dbReference type="Proteomes" id="UP000199017">
    <property type="component" value="Unassembled WGS sequence"/>
</dbReference>
<dbReference type="STRING" id="930129.SAMN05216352_101384"/>
<dbReference type="EMBL" id="FNDU01000001">
    <property type="protein sequence ID" value="SDH46842.1"/>
    <property type="molecule type" value="Genomic_DNA"/>
</dbReference>
<keyword evidence="3" id="KW-1185">Reference proteome</keyword>
<keyword evidence="1" id="KW-1133">Transmembrane helix</keyword>
<evidence type="ECO:0000256" key="1">
    <source>
        <dbReference type="SAM" id="Phobius"/>
    </source>
</evidence>
<proteinExistence type="predicted"/>
<keyword evidence="1" id="KW-0812">Transmembrane</keyword>
<sequence>MFINPGIMAVMGGMVIFFASLSWPQPVSSLLEIGKMTIPLSMILLGSLLKNVTSNEILIFT</sequence>
<organism evidence="2 3">
    <name type="scientific">Alteribacillus bidgolensis</name>
    <dbReference type="NCBI Taxonomy" id="930129"/>
    <lineage>
        <taxon>Bacteria</taxon>
        <taxon>Bacillati</taxon>
        <taxon>Bacillota</taxon>
        <taxon>Bacilli</taxon>
        <taxon>Bacillales</taxon>
        <taxon>Bacillaceae</taxon>
        <taxon>Alteribacillus</taxon>
    </lineage>
</organism>
<gene>
    <name evidence="2" type="ORF">SAMN05216352_101384</name>
</gene>
<evidence type="ECO:0000313" key="3">
    <source>
        <dbReference type="Proteomes" id="UP000199017"/>
    </source>
</evidence>